<dbReference type="OrthoDB" id="9806285at2"/>
<dbReference type="GO" id="GO:0016887">
    <property type="term" value="F:ATP hydrolysis activity"/>
    <property type="evidence" value="ECO:0007669"/>
    <property type="project" value="InterPro"/>
</dbReference>
<dbReference type="PROSITE" id="PS50893">
    <property type="entry name" value="ABC_TRANSPORTER_2"/>
    <property type="match status" value="1"/>
</dbReference>
<keyword evidence="3" id="KW-0547">Nucleotide-binding</keyword>
<dbReference type="Pfam" id="PF00005">
    <property type="entry name" value="ABC_tran"/>
    <property type="match status" value="1"/>
</dbReference>
<accession>A0A1G5IRY7</accession>
<evidence type="ECO:0000256" key="2">
    <source>
        <dbReference type="ARBA" id="ARBA00022448"/>
    </source>
</evidence>
<dbReference type="SUPFAM" id="SSF52540">
    <property type="entry name" value="P-loop containing nucleoside triphosphate hydrolases"/>
    <property type="match status" value="1"/>
</dbReference>
<dbReference type="SMART" id="SM00382">
    <property type="entry name" value="AAA"/>
    <property type="match status" value="1"/>
</dbReference>
<keyword evidence="4 6" id="KW-0067">ATP-binding</keyword>
<dbReference type="PANTHER" id="PTHR43776">
    <property type="entry name" value="TRANSPORT ATP-BINDING PROTEIN"/>
    <property type="match status" value="1"/>
</dbReference>
<dbReference type="InterPro" id="IPR027417">
    <property type="entry name" value="P-loop_NTPase"/>
</dbReference>
<comment type="similarity">
    <text evidence="1">Belongs to the ABC transporter superfamily.</text>
</comment>
<dbReference type="InterPro" id="IPR013563">
    <property type="entry name" value="Oligopep_ABC_C"/>
</dbReference>
<dbReference type="AlphaFoldDB" id="A0A1G5IRY7"/>
<name>A0A1G5IRY7_9FIRM</name>
<dbReference type="GO" id="GO:0005524">
    <property type="term" value="F:ATP binding"/>
    <property type="evidence" value="ECO:0007669"/>
    <property type="project" value="UniProtKB-KW"/>
</dbReference>
<dbReference type="GO" id="GO:0055085">
    <property type="term" value="P:transmembrane transport"/>
    <property type="evidence" value="ECO:0007669"/>
    <property type="project" value="UniProtKB-ARBA"/>
</dbReference>
<dbReference type="FunFam" id="3.40.50.300:FF:000016">
    <property type="entry name" value="Oligopeptide ABC transporter ATP-binding component"/>
    <property type="match status" value="1"/>
</dbReference>
<dbReference type="InterPro" id="IPR017871">
    <property type="entry name" value="ABC_transporter-like_CS"/>
</dbReference>
<evidence type="ECO:0000256" key="1">
    <source>
        <dbReference type="ARBA" id="ARBA00005417"/>
    </source>
</evidence>
<dbReference type="Pfam" id="PF08352">
    <property type="entry name" value="oligo_HPY"/>
    <property type="match status" value="1"/>
</dbReference>
<dbReference type="NCBIfam" id="NF008453">
    <property type="entry name" value="PRK11308.1"/>
    <property type="match status" value="1"/>
</dbReference>
<evidence type="ECO:0000256" key="4">
    <source>
        <dbReference type="ARBA" id="ARBA00022840"/>
    </source>
</evidence>
<keyword evidence="7" id="KW-1185">Reference proteome</keyword>
<dbReference type="InterPro" id="IPR003593">
    <property type="entry name" value="AAA+_ATPase"/>
</dbReference>
<dbReference type="RefSeq" id="WP_091543854.1">
    <property type="nucleotide sequence ID" value="NZ_FMUS01000016.1"/>
</dbReference>
<evidence type="ECO:0000259" key="5">
    <source>
        <dbReference type="PROSITE" id="PS50893"/>
    </source>
</evidence>
<dbReference type="STRING" id="1120976.SAMN03080606_02484"/>
<dbReference type="InterPro" id="IPR050319">
    <property type="entry name" value="ABC_transp_ATP-bind"/>
</dbReference>
<proteinExistence type="inferred from homology"/>
<evidence type="ECO:0000313" key="6">
    <source>
        <dbReference type="EMBL" id="SCY78737.1"/>
    </source>
</evidence>
<sequence>MRETLVELKNVRKQFLASKKFMEEKKYVKAINGVSFEIYKGETLAIVGESGCGKSTTGRAINKLIDIDEGEVWFDHENITNYSSHMMKPVRSKMQMVFQDPYGSLNPRMKIRDIVSEPLLVHTNLSKKERYQKAKELLEIVGLNEGHLRRYAHEFSGGQRQRIGIARALTVNPKLIIADEPVSALDVSIQAQVINLFKELQREFHLTYLFISHDLSVVEHISDRIGVMYLGHLVEITAKEQLYKNPLHPYTQALLSAIPIADPAKKKKRIILKGDIPNPIDLPVGCPFNTRCMHVQDKCYKIVPQLQEAASGHKVACHLI</sequence>
<organism evidence="6 7">
    <name type="scientific">Alkaliphilus peptidifermentans DSM 18978</name>
    <dbReference type="NCBI Taxonomy" id="1120976"/>
    <lineage>
        <taxon>Bacteria</taxon>
        <taxon>Bacillati</taxon>
        <taxon>Bacillota</taxon>
        <taxon>Clostridia</taxon>
        <taxon>Peptostreptococcales</taxon>
        <taxon>Natronincolaceae</taxon>
        <taxon>Alkaliphilus</taxon>
    </lineage>
</organism>
<evidence type="ECO:0000256" key="3">
    <source>
        <dbReference type="ARBA" id="ARBA00022741"/>
    </source>
</evidence>
<gene>
    <name evidence="6" type="ORF">SAMN03080606_02484</name>
</gene>
<dbReference type="PROSITE" id="PS00211">
    <property type="entry name" value="ABC_TRANSPORTER_1"/>
    <property type="match status" value="1"/>
</dbReference>
<keyword evidence="2" id="KW-0813">Transport</keyword>
<dbReference type="InterPro" id="IPR003439">
    <property type="entry name" value="ABC_transporter-like_ATP-bd"/>
</dbReference>
<evidence type="ECO:0000313" key="7">
    <source>
        <dbReference type="Proteomes" id="UP000198636"/>
    </source>
</evidence>
<dbReference type="Gene3D" id="3.40.50.300">
    <property type="entry name" value="P-loop containing nucleotide triphosphate hydrolases"/>
    <property type="match status" value="1"/>
</dbReference>
<dbReference type="CDD" id="cd03257">
    <property type="entry name" value="ABC_NikE_OppD_transporters"/>
    <property type="match status" value="1"/>
</dbReference>
<protein>
    <submittedName>
        <fullName evidence="6">Oligopeptide transport system ATP-binding protein</fullName>
    </submittedName>
</protein>
<reference evidence="6 7" key="1">
    <citation type="submission" date="2016-10" db="EMBL/GenBank/DDBJ databases">
        <authorList>
            <person name="de Groot N.N."/>
        </authorList>
    </citation>
    <scope>NUCLEOTIDE SEQUENCE [LARGE SCALE GENOMIC DNA]</scope>
    <source>
        <strain evidence="6 7">DSM 18978</strain>
    </source>
</reference>
<feature type="domain" description="ABC transporter" evidence="5">
    <location>
        <begin position="6"/>
        <end position="255"/>
    </location>
</feature>
<dbReference type="EMBL" id="FMUS01000016">
    <property type="protein sequence ID" value="SCY78737.1"/>
    <property type="molecule type" value="Genomic_DNA"/>
</dbReference>
<dbReference type="Proteomes" id="UP000198636">
    <property type="component" value="Unassembled WGS sequence"/>
</dbReference>
<dbReference type="NCBIfam" id="TIGR01727">
    <property type="entry name" value="oligo_HPY"/>
    <property type="match status" value="1"/>
</dbReference>
<dbReference type="GO" id="GO:0015833">
    <property type="term" value="P:peptide transport"/>
    <property type="evidence" value="ECO:0007669"/>
    <property type="project" value="InterPro"/>
</dbReference>